<feature type="compositionally biased region" description="Acidic residues" evidence="1">
    <location>
        <begin position="154"/>
        <end position="167"/>
    </location>
</feature>
<name>A0AAN6PHC3_9PEZI</name>
<protein>
    <submittedName>
        <fullName evidence="2">Uncharacterized protein</fullName>
    </submittedName>
</protein>
<keyword evidence="3" id="KW-1185">Reference proteome</keyword>
<feature type="region of interest" description="Disordered" evidence="1">
    <location>
        <begin position="146"/>
        <end position="215"/>
    </location>
</feature>
<dbReference type="Proteomes" id="UP001303115">
    <property type="component" value="Unassembled WGS sequence"/>
</dbReference>
<sequence length="215" mass="22807">MRTLQRITAAFPKATTLRTIATRTTTIDTLRRRTSPSHPTKTPPATSSTTPLDLPSNQGVFGTDWRSHFDASDQQHPVDDRLRAFYSTQIYHGQARPSNRRGIHSAGQDRVVSATSPPPPNMNATGGPATGAGTGVLVSAQMFGTEVKGNPTESEADVAADRSDDDPLPPGLHHTIRLGAGDAAPRPTESEEDVVADRGGVDADPLWGKGLKGGR</sequence>
<reference evidence="3" key="1">
    <citation type="journal article" date="2023" name="Mol. Phylogenet. Evol.">
        <title>Genome-scale phylogeny and comparative genomics of the fungal order Sordariales.</title>
        <authorList>
            <person name="Hensen N."/>
            <person name="Bonometti L."/>
            <person name="Westerberg I."/>
            <person name="Brannstrom I.O."/>
            <person name="Guillou S."/>
            <person name="Cros-Aarteil S."/>
            <person name="Calhoun S."/>
            <person name="Haridas S."/>
            <person name="Kuo A."/>
            <person name="Mondo S."/>
            <person name="Pangilinan J."/>
            <person name="Riley R."/>
            <person name="LaButti K."/>
            <person name="Andreopoulos B."/>
            <person name="Lipzen A."/>
            <person name="Chen C."/>
            <person name="Yan M."/>
            <person name="Daum C."/>
            <person name="Ng V."/>
            <person name="Clum A."/>
            <person name="Steindorff A."/>
            <person name="Ohm R.A."/>
            <person name="Martin F."/>
            <person name="Silar P."/>
            <person name="Natvig D.O."/>
            <person name="Lalanne C."/>
            <person name="Gautier V."/>
            <person name="Ament-Velasquez S.L."/>
            <person name="Kruys A."/>
            <person name="Hutchinson M.I."/>
            <person name="Powell A.J."/>
            <person name="Barry K."/>
            <person name="Miller A.N."/>
            <person name="Grigoriev I.V."/>
            <person name="Debuchy R."/>
            <person name="Gladieux P."/>
            <person name="Hiltunen Thoren M."/>
            <person name="Johannesson H."/>
        </authorList>
    </citation>
    <scope>NUCLEOTIDE SEQUENCE [LARGE SCALE GENOMIC DNA]</scope>
    <source>
        <strain evidence="3">CBS 284.82</strain>
    </source>
</reference>
<accession>A0AAN6PHC3</accession>
<dbReference type="AlphaFoldDB" id="A0AAN6PHC3"/>
<evidence type="ECO:0000256" key="1">
    <source>
        <dbReference type="SAM" id="MobiDB-lite"/>
    </source>
</evidence>
<organism evidence="2 3">
    <name type="scientific">Parachaetomium inaequale</name>
    <dbReference type="NCBI Taxonomy" id="2588326"/>
    <lineage>
        <taxon>Eukaryota</taxon>
        <taxon>Fungi</taxon>
        <taxon>Dikarya</taxon>
        <taxon>Ascomycota</taxon>
        <taxon>Pezizomycotina</taxon>
        <taxon>Sordariomycetes</taxon>
        <taxon>Sordariomycetidae</taxon>
        <taxon>Sordariales</taxon>
        <taxon>Chaetomiaceae</taxon>
        <taxon>Parachaetomium</taxon>
    </lineage>
</organism>
<dbReference type="EMBL" id="MU854413">
    <property type="protein sequence ID" value="KAK4038999.1"/>
    <property type="molecule type" value="Genomic_DNA"/>
</dbReference>
<comment type="caution">
    <text evidence="2">The sequence shown here is derived from an EMBL/GenBank/DDBJ whole genome shotgun (WGS) entry which is preliminary data.</text>
</comment>
<evidence type="ECO:0000313" key="2">
    <source>
        <dbReference type="EMBL" id="KAK4038999.1"/>
    </source>
</evidence>
<feature type="region of interest" description="Disordered" evidence="1">
    <location>
        <begin position="92"/>
        <end position="123"/>
    </location>
</feature>
<gene>
    <name evidence="2" type="ORF">C8A01DRAFT_16973</name>
</gene>
<evidence type="ECO:0000313" key="3">
    <source>
        <dbReference type="Proteomes" id="UP001303115"/>
    </source>
</evidence>
<feature type="region of interest" description="Disordered" evidence="1">
    <location>
        <begin position="28"/>
        <end position="56"/>
    </location>
</feature>
<proteinExistence type="predicted"/>
<feature type="compositionally biased region" description="Low complexity" evidence="1">
    <location>
        <begin position="36"/>
        <end position="56"/>
    </location>
</feature>